<reference evidence="7 8" key="1">
    <citation type="submission" date="2017-10" db="EMBL/GenBank/DDBJ databases">
        <title>Whole-genome sequence of three Streptococcus macedonicus strains isolated from Italian cheeses of the Veneto region.</title>
        <authorList>
            <person name="Treu L."/>
            <person name="De Diego-Diaz B."/>
            <person name="Papadimitriou K."/>
            <person name="Tsakalidou E."/>
            <person name="Corich V."/>
            <person name="Giacomini A."/>
        </authorList>
    </citation>
    <scope>NUCLEOTIDE SEQUENCE [LARGE SCALE GENOMIC DNA]</scope>
    <source>
        <strain evidence="7 8">27MV</strain>
    </source>
</reference>
<dbReference type="EMBL" id="PEBM01000038">
    <property type="protein sequence ID" value="PHV56766.1"/>
    <property type="molecule type" value="Genomic_DNA"/>
</dbReference>
<gene>
    <name evidence="7" type="ORF">CS010_06985</name>
</gene>
<proteinExistence type="inferred from homology"/>
<dbReference type="AlphaFoldDB" id="A0A2G3NTC0"/>
<name>A0A2G3NTC0_STRMC</name>
<dbReference type="Pfam" id="PF03649">
    <property type="entry name" value="UPF0014"/>
    <property type="match status" value="1"/>
</dbReference>
<keyword evidence="4 6" id="KW-1133">Transmembrane helix</keyword>
<comment type="similarity">
    <text evidence="2">Belongs to the UPF0014 family.</text>
</comment>
<evidence type="ECO:0000256" key="4">
    <source>
        <dbReference type="ARBA" id="ARBA00022989"/>
    </source>
</evidence>
<comment type="subcellular location">
    <subcellularLocation>
        <location evidence="1">Membrane</location>
        <topology evidence="1">Multi-pass membrane protein</topology>
    </subcellularLocation>
</comment>
<dbReference type="RefSeq" id="WP_099390642.1">
    <property type="nucleotide sequence ID" value="NZ_PEBM01000038.1"/>
</dbReference>
<keyword evidence="3 6" id="KW-0812">Transmembrane</keyword>
<dbReference type="Proteomes" id="UP000222913">
    <property type="component" value="Unassembled WGS sequence"/>
</dbReference>
<keyword evidence="5 6" id="KW-0472">Membrane</keyword>
<comment type="caution">
    <text evidence="7">The sequence shown here is derived from an EMBL/GenBank/DDBJ whole genome shotgun (WGS) entry which is preliminary data.</text>
</comment>
<protein>
    <submittedName>
        <fullName evidence="7">Iron export ABC transporter permease subunit FetB</fullName>
    </submittedName>
</protein>
<feature type="transmembrane region" description="Helical" evidence="6">
    <location>
        <begin position="6"/>
        <end position="25"/>
    </location>
</feature>
<dbReference type="InterPro" id="IPR005226">
    <property type="entry name" value="UPF0014_fam"/>
</dbReference>
<evidence type="ECO:0000256" key="1">
    <source>
        <dbReference type="ARBA" id="ARBA00004141"/>
    </source>
</evidence>
<evidence type="ECO:0000313" key="7">
    <source>
        <dbReference type="EMBL" id="PHV56766.1"/>
    </source>
</evidence>
<evidence type="ECO:0000256" key="3">
    <source>
        <dbReference type="ARBA" id="ARBA00022692"/>
    </source>
</evidence>
<feature type="transmembrane region" description="Helical" evidence="6">
    <location>
        <begin position="123"/>
        <end position="143"/>
    </location>
</feature>
<feature type="transmembrane region" description="Helical" evidence="6">
    <location>
        <begin position="95"/>
        <end position="117"/>
    </location>
</feature>
<organism evidence="7 8">
    <name type="scientific">Streptococcus macedonicus</name>
    <name type="common">Streptococcus gallolyticus macedonicus</name>
    <dbReference type="NCBI Taxonomy" id="59310"/>
    <lineage>
        <taxon>Bacteria</taxon>
        <taxon>Bacillati</taxon>
        <taxon>Bacillota</taxon>
        <taxon>Bacilli</taxon>
        <taxon>Lactobacillales</taxon>
        <taxon>Streptococcaceae</taxon>
        <taxon>Streptococcus</taxon>
    </lineage>
</organism>
<dbReference type="PANTHER" id="PTHR30028">
    <property type="entry name" value="UPF0014 INNER MEMBRANE PROTEIN YBBM-RELATED"/>
    <property type="match status" value="1"/>
</dbReference>
<dbReference type="GO" id="GO:0005886">
    <property type="term" value="C:plasma membrane"/>
    <property type="evidence" value="ECO:0007669"/>
    <property type="project" value="TreeGrafter"/>
</dbReference>
<evidence type="ECO:0000256" key="6">
    <source>
        <dbReference type="SAM" id="Phobius"/>
    </source>
</evidence>
<feature type="transmembrane region" description="Helical" evidence="6">
    <location>
        <begin position="37"/>
        <end position="58"/>
    </location>
</feature>
<feature type="transmembrane region" description="Helical" evidence="6">
    <location>
        <begin position="193"/>
        <end position="214"/>
    </location>
</feature>
<accession>A0A2G3NTC0</accession>
<feature type="transmembrane region" description="Helical" evidence="6">
    <location>
        <begin position="64"/>
        <end position="83"/>
    </location>
</feature>
<sequence length="259" mass="28289">MTSELTVSPLSLVFSFVLVLFAISISYKVKLGLEKDILWAMLRMVVQLIIIGYVLTYIFQIDSIIVTAVIMIFMIINAAYNANRRADKIPNAFKISLTAIVVGVVASILVLVISGSIQFVPAQIIPITGMLVGNAMSVIGLSFRNLNNEFSKAQQEVNERLALGASIKLASTDILRESIKGSLQPTIDSARTVGLVLLPGMMVGMMLAGAVPLSAIMYQILIYFMLVSTSAITSLIAVYLSYKYFYTDFGQLNIPDNEK</sequence>
<feature type="transmembrane region" description="Helical" evidence="6">
    <location>
        <begin position="220"/>
        <end position="242"/>
    </location>
</feature>
<evidence type="ECO:0000313" key="8">
    <source>
        <dbReference type="Proteomes" id="UP000222913"/>
    </source>
</evidence>
<dbReference type="PANTHER" id="PTHR30028:SF0">
    <property type="entry name" value="PROTEIN ALUMINUM SENSITIVE 3"/>
    <property type="match status" value="1"/>
</dbReference>
<evidence type="ECO:0000256" key="2">
    <source>
        <dbReference type="ARBA" id="ARBA00005268"/>
    </source>
</evidence>
<evidence type="ECO:0000256" key="5">
    <source>
        <dbReference type="ARBA" id="ARBA00023136"/>
    </source>
</evidence>